<protein>
    <submittedName>
        <fullName evidence="4">Uncharacterized protein</fullName>
    </submittedName>
</protein>
<dbReference type="EMBL" id="CM007383">
    <property type="protein sequence ID" value="ONK74705.1"/>
    <property type="molecule type" value="Genomic_DNA"/>
</dbReference>
<dbReference type="GO" id="GO:0005886">
    <property type="term" value="C:plasma membrane"/>
    <property type="evidence" value="ECO:0007669"/>
    <property type="project" value="TreeGrafter"/>
</dbReference>
<evidence type="ECO:0000256" key="3">
    <source>
        <dbReference type="SAM" id="Phobius"/>
    </source>
</evidence>
<dbReference type="OMA" id="PIFRISD"/>
<gene>
    <name evidence="4" type="ORF">A4U43_C03F9290</name>
</gene>
<keyword evidence="5" id="KW-1185">Reference proteome</keyword>
<organism evidence="4 5">
    <name type="scientific">Asparagus officinalis</name>
    <name type="common">Garden asparagus</name>
    <dbReference type="NCBI Taxonomy" id="4686"/>
    <lineage>
        <taxon>Eukaryota</taxon>
        <taxon>Viridiplantae</taxon>
        <taxon>Streptophyta</taxon>
        <taxon>Embryophyta</taxon>
        <taxon>Tracheophyta</taxon>
        <taxon>Spermatophyta</taxon>
        <taxon>Magnoliopsida</taxon>
        <taxon>Liliopsida</taxon>
        <taxon>Asparagales</taxon>
        <taxon>Asparagaceae</taxon>
        <taxon>Asparagoideae</taxon>
        <taxon>Asparagus</taxon>
    </lineage>
</organism>
<dbReference type="AlphaFoldDB" id="A0A5P1F8Q1"/>
<keyword evidence="3" id="KW-1133">Transmembrane helix</keyword>
<feature type="transmembrane region" description="Helical" evidence="3">
    <location>
        <begin position="9"/>
        <end position="31"/>
    </location>
</feature>
<dbReference type="Gramene" id="ONK74705">
    <property type="protein sequence ID" value="ONK74705"/>
    <property type="gene ID" value="A4U43_C03F9290"/>
</dbReference>
<dbReference type="InterPro" id="IPR044839">
    <property type="entry name" value="NDR1-like"/>
</dbReference>
<keyword evidence="2 3" id="KW-0472">Membrane</keyword>
<proteinExistence type="predicted"/>
<evidence type="ECO:0000256" key="2">
    <source>
        <dbReference type="ARBA" id="ARBA00023136"/>
    </source>
</evidence>
<keyword evidence="3" id="KW-0812">Transmembrane</keyword>
<comment type="subcellular location">
    <subcellularLocation>
        <location evidence="1">Membrane</location>
    </subcellularLocation>
</comment>
<dbReference type="GO" id="GO:0009506">
    <property type="term" value="C:plasmodesma"/>
    <property type="evidence" value="ECO:0007669"/>
    <property type="project" value="TreeGrafter"/>
</dbReference>
<evidence type="ECO:0000313" key="4">
    <source>
        <dbReference type="EMBL" id="ONK74705.1"/>
    </source>
</evidence>
<name>A0A5P1F8Q1_ASPOF</name>
<dbReference type="PANTHER" id="PTHR31415">
    <property type="entry name" value="OS05G0367900 PROTEIN"/>
    <property type="match status" value="1"/>
</dbReference>
<dbReference type="OrthoDB" id="754868at2759"/>
<dbReference type="GO" id="GO:0098542">
    <property type="term" value="P:defense response to other organism"/>
    <property type="evidence" value="ECO:0007669"/>
    <property type="project" value="InterPro"/>
</dbReference>
<reference evidence="5" key="1">
    <citation type="journal article" date="2017" name="Nat. Commun.">
        <title>The asparagus genome sheds light on the origin and evolution of a young Y chromosome.</title>
        <authorList>
            <person name="Harkess A."/>
            <person name="Zhou J."/>
            <person name="Xu C."/>
            <person name="Bowers J.E."/>
            <person name="Van der Hulst R."/>
            <person name="Ayyampalayam S."/>
            <person name="Mercati F."/>
            <person name="Riccardi P."/>
            <person name="McKain M.R."/>
            <person name="Kakrana A."/>
            <person name="Tang H."/>
            <person name="Ray J."/>
            <person name="Groenendijk J."/>
            <person name="Arikit S."/>
            <person name="Mathioni S.M."/>
            <person name="Nakano M."/>
            <person name="Shan H."/>
            <person name="Telgmann-Rauber A."/>
            <person name="Kanno A."/>
            <person name="Yue Z."/>
            <person name="Chen H."/>
            <person name="Li W."/>
            <person name="Chen Y."/>
            <person name="Xu X."/>
            <person name="Zhang Y."/>
            <person name="Luo S."/>
            <person name="Chen H."/>
            <person name="Gao J."/>
            <person name="Mao Z."/>
            <person name="Pires J.C."/>
            <person name="Luo M."/>
            <person name="Kudrna D."/>
            <person name="Wing R.A."/>
            <person name="Meyers B.C."/>
            <person name="Yi K."/>
            <person name="Kong H."/>
            <person name="Lavrijsen P."/>
            <person name="Sunseri F."/>
            <person name="Falavigna A."/>
            <person name="Ye Y."/>
            <person name="Leebens-Mack J.H."/>
            <person name="Chen G."/>
        </authorList>
    </citation>
    <scope>NUCLEOTIDE SEQUENCE [LARGE SCALE GENOMIC DNA]</scope>
    <source>
        <strain evidence="5">cv. DH0086</strain>
    </source>
</reference>
<sequence>MSRRPAHSFYLWLLQVIILSLLLLFFLWLALRPSSPSFTLTNFSIDTTTSNNASSISFSIGFSNDNKRGRVYYDKINITVYSRNASIATTRLEAFDQGHEKSSSVSGEVFGGGREWDEVVKVIERRRRVRLRVELVAAVRYRIWLWRSRWHWMDVEAGISVGFGGKISGRRKKIKMHRAQN</sequence>
<evidence type="ECO:0000313" key="5">
    <source>
        <dbReference type="Proteomes" id="UP000243459"/>
    </source>
</evidence>
<dbReference type="PANTHER" id="PTHR31415:SF125">
    <property type="entry name" value="HARPIN INDUCING PROTEIN 1-LIKE 9"/>
    <property type="match status" value="1"/>
</dbReference>
<accession>A0A5P1F8Q1</accession>
<dbReference type="Proteomes" id="UP000243459">
    <property type="component" value="Chromosome 3"/>
</dbReference>
<evidence type="ECO:0000256" key="1">
    <source>
        <dbReference type="ARBA" id="ARBA00004370"/>
    </source>
</evidence>